<dbReference type="InterPro" id="IPR009647">
    <property type="entry name" value="PBP_C"/>
</dbReference>
<comment type="catalytic activity">
    <reaction evidence="11">
        <text>[GlcNAc-(1-&gt;4)-Mur2Ac(oyl-L-Ala-gamma-D-Glu-L-Lys-D-Ala-D-Ala)](n)-di-trans,octa-cis-undecaprenyl diphosphate + beta-D-GlcNAc-(1-&gt;4)-Mur2Ac(oyl-L-Ala-gamma-D-Glu-L-Lys-D-Ala-D-Ala)-di-trans,octa-cis-undecaprenyl diphosphate = [GlcNAc-(1-&gt;4)-Mur2Ac(oyl-L-Ala-gamma-D-Glu-L-Lys-D-Ala-D-Ala)](n+1)-di-trans,octa-cis-undecaprenyl diphosphate + di-trans,octa-cis-undecaprenyl diphosphate + H(+)</text>
        <dbReference type="Rhea" id="RHEA:23708"/>
        <dbReference type="Rhea" id="RHEA-COMP:9602"/>
        <dbReference type="Rhea" id="RHEA-COMP:9603"/>
        <dbReference type="ChEBI" id="CHEBI:15378"/>
        <dbReference type="ChEBI" id="CHEBI:58405"/>
        <dbReference type="ChEBI" id="CHEBI:60033"/>
        <dbReference type="ChEBI" id="CHEBI:78435"/>
        <dbReference type="EC" id="2.4.99.28"/>
    </reaction>
</comment>
<evidence type="ECO:0000313" key="15">
    <source>
        <dbReference type="EMBL" id="KAE9632862.1"/>
    </source>
</evidence>
<keyword evidence="5" id="KW-0645">Protease</keyword>
<keyword evidence="4" id="KW-0121">Carboxypeptidase</keyword>
<feature type="domain" description="Glycosyl transferase family 51" evidence="13">
    <location>
        <begin position="51"/>
        <end position="216"/>
    </location>
</feature>
<dbReference type="Pfam" id="PF00912">
    <property type="entry name" value="Transgly"/>
    <property type="match status" value="1"/>
</dbReference>
<evidence type="ECO:0000256" key="9">
    <source>
        <dbReference type="ARBA" id="ARBA00023268"/>
    </source>
</evidence>
<dbReference type="InterPro" id="IPR001460">
    <property type="entry name" value="PCN-bd_Tpept"/>
</dbReference>
<dbReference type="EC" id="2.4.99.28" evidence="10"/>
<dbReference type="Proteomes" id="UP000441586">
    <property type="component" value="Unassembled WGS sequence"/>
</dbReference>
<dbReference type="AlphaFoldDB" id="A0A6A4RQI8"/>
<keyword evidence="9" id="KW-0511">Multifunctional enzyme</keyword>
<dbReference type="PANTHER" id="PTHR32282:SF15">
    <property type="entry name" value="PENICILLIN-BINDING PROTEIN 1C"/>
    <property type="match status" value="1"/>
</dbReference>
<protein>
    <recommendedName>
        <fullName evidence="10">peptidoglycan glycosyltransferase</fullName>
        <ecNumber evidence="10">2.4.99.28</ecNumber>
    </recommendedName>
</protein>
<keyword evidence="7" id="KW-0808">Transferase</keyword>
<dbReference type="InterPro" id="IPR011815">
    <property type="entry name" value="PBP_1c"/>
</dbReference>
<sequence length="670" mass="72554">MLLLFLVFIGGHAFNSWVDRTELPVTLAETSTEIRDRNGALLRAYPVGTGIWRLAVHPDQVDPEYLTMLVRYEDKRFWSHSGVDLRAMARAVGQAVWNGRAVSGGSTLTMQVARLLEDGSTGRWSGKLRQARLALALERQLTKQQILTLYLTHAPYGGNLEGIRAATLAWFGKEPNRLTPSESALLVALPQSPERRRPDRAAEAAQRARDRVLARMARQKVIDAEEMMVAQRAPVPRQMLPFAQLAPHLSDRMRDEDITTRQIDLTVDAGVQARMEQLLRNAAQQGGAQMSAALIVADVETGDILASVGSPGYRDGNRLGFVDMTQALRSPGSTLKPLIYGLAFDQGLVHPESLIHDGPVNFDGYAPQNFDGEFRGDLRVREALQQSRNIPVVKLTNELGAPRIMAALRRAGAAPKLPGGVPGLAIALGGVGISLQDLVQLYVGLGAGGRGPIMRVRLDAERQQQGRLISDVAAWQVTDILRGLAPPPGARAGVLAYKTGTSYGHRDAWALGWDGRHVIGVWMGRADGTPVPGVFGGSLAAPVLFEAFGRLKPEFEPLPPPPPATLIVSSAELPQPLRRFRPRNAAFEEPADAPQLVFPPNGARLALRDAPLTLKLRGGAAPFLVLANGLPVTQGQHQREFDIPNPGKGFSALVVVDSEGRSARSTVRVD</sequence>
<comment type="pathway">
    <text evidence="1">Cell wall biogenesis; peptidoglycan biosynthesis.</text>
</comment>
<dbReference type="UniPathway" id="UPA00219"/>
<dbReference type="InterPro" id="IPR012338">
    <property type="entry name" value="Beta-lactam/transpept-like"/>
</dbReference>
<feature type="domain" description="Penicillin-binding C-terminal" evidence="14">
    <location>
        <begin position="587"/>
        <end position="668"/>
    </location>
</feature>
<reference evidence="15 16" key="1">
    <citation type="submission" date="2019-12" db="EMBL/GenBank/DDBJ databases">
        <authorList>
            <person name="Zhang Y.-J."/>
        </authorList>
    </citation>
    <scope>NUCLEOTIDE SEQUENCE [LARGE SCALE GENOMIC DNA]</scope>
    <source>
        <strain evidence="15 16">H18S-6</strain>
    </source>
</reference>
<dbReference type="NCBIfam" id="TIGR02073">
    <property type="entry name" value="PBP_1c"/>
    <property type="match status" value="1"/>
</dbReference>
<keyword evidence="8" id="KW-0378">Hydrolase</keyword>
<feature type="domain" description="Penicillin-binding protein transpeptidase" evidence="12">
    <location>
        <begin position="294"/>
        <end position="506"/>
    </location>
</feature>
<dbReference type="PANTHER" id="PTHR32282">
    <property type="entry name" value="BINDING PROTEIN TRANSPEPTIDASE, PUTATIVE-RELATED"/>
    <property type="match status" value="1"/>
</dbReference>
<evidence type="ECO:0000256" key="4">
    <source>
        <dbReference type="ARBA" id="ARBA00022645"/>
    </source>
</evidence>
<comment type="caution">
    <text evidence="15">The sequence shown here is derived from an EMBL/GenBank/DDBJ whole genome shotgun (WGS) entry which is preliminary data.</text>
</comment>
<dbReference type="GO" id="GO:0006508">
    <property type="term" value="P:proteolysis"/>
    <property type="evidence" value="ECO:0007669"/>
    <property type="project" value="UniProtKB-KW"/>
</dbReference>
<dbReference type="Gene3D" id="3.40.710.10">
    <property type="entry name" value="DD-peptidase/beta-lactamase superfamily"/>
    <property type="match status" value="1"/>
</dbReference>
<name>A0A6A4RQI8_9RHOB</name>
<evidence type="ECO:0000256" key="11">
    <source>
        <dbReference type="ARBA" id="ARBA00049902"/>
    </source>
</evidence>
<dbReference type="InterPro" id="IPR036950">
    <property type="entry name" value="PBP_transglycosylase"/>
</dbReference>
<dbReference type="GO" id="GO:0008955">
    <property type="term" value="F:peptidoglycan glycosyltransferase activity"/>
    <property type="evidence" value="ECO:0007669"/>
    <property type="project" value="UniProtKB-EC"/>
</dbReference>
<gene>
    <name evidence="15" type="primary">pbpC</name>
    <name evidence="15" type="ORF">GP644_00525</name>
</gene>
<evidence type="ECO:0000259" key="13">
    <source>
        <dbReference type="Pfam" id="PF00912"/>
    </source>
</evidence>
<keyword evidence="6" id="KW-0328">Glycosyltransferase</keyword>
<dbReference type="Pfam" id="PF06832">
    <property type="entry name" value="BiPBP_C"/>
    <property type="match status" value="1"/>
</dbReference>
<comment type="similarity">
    <text evidence="2">In the C-terminal section; belongs to the transpeptidase family.</text>
</comment>
<evidence type="ECO:0000256" key="5">
    <source>
        <dbReference type="ARBA" id="ARBA00022670"/>
    </source>
</evidence>
<dbReference type="EMBL" id="WSFO01000001">
    <property type="protein sequence ID" value="KAE9632862.1"/>
    <property type="molecule type" value="Genomic_DNA"/>
</dbReference>
<dbReference type="Pfam" id="PF00905">
    <property type="entry name" value="Transpeptidase"/>
    <property type="match status" value="1"/>
</dbReference>
<dbReference type="SUPFAM" id="SSF56601">
    <property type="entry name" value="beta-lactamase/transpeptidase-like"/>
    <property type="match status" value="1"/>
</dbReference>
<evidence type="ECO:0000256" key="2">
    <source>
        <dbReference type="ARBA" id="ARBA00007090"/>
    </source>
</evidence>
<evidence type="ECO:0000256" key="10">
    <source>
        <dbReference type="ARBA" id="ARBA00044770"/>
    </source>
</evidence>
<dbReference type="InterPro" id="IPR001264">
    <property type="entry name" value="Glyco_trans_51"/>
</dbReference>
<evidence type="ECO:0000256" key="6">
    <source>
        <dbReference type="ARBA" id="ARBA00022676"/>
    </source>
</evidence>
<evidence type="ECO:0000256" key="8">
    <source>
        <dbReference type="ARBA" id="ARBA00022801"/>
    </source>
</evidence>
<organism evidence="15 16">
    <name type="scientific">Parasedimentitalea maritima</name>
    <dbReference type="NCBI Taxonomy" id="2578117"/>
    <lineage>
        <taxon>Bacteria</taxon>
        <taxon>Pseudomonadati</taxon>
        <taxon>Pseudomonadota</taxon>
        <taxon>Alphaproteobacteria</taxon>
        <taxon>Rhodobacterales</taxon>
        <taxon>Paracoccaceae</taxon>
        <taxon>Parasedimentitalea</taxon>
    </lineage>
</organism>
<accession>A0A6A4RQI8</accession>
<evidence type="ECO:0000259" key="14">
    <source>
        <dbReference type="Pfam" id="PF06832"/>
    </source>
</evidence>
<dbReference type="SUPFAM" id="SSF53955">
    <property type="entry name" value="Lysozyme-like"/>
    <property type="match status" value="1"/>
</dbReference>
<dbReference type="InterPro" id="IPR050396">
    <property type="entry name" value="Glycosyltr_51/Transpeptidase"/>
</dbReference>
<dbReference type="GO" id="GO:0009252">
    <property type="term" value="P:peptidoglycan biosynthetic process"/>
    <property type="evidence" value="ECO:0007669"/>
    <property type="project" value="UniProtKB-UniPathway"/>
</dbReference>
<evidence type="ECO:0000256" key="7">
    <source>
        <dbReference type="ARBA" id="ARBA00022679"/>
    </source>
</evidence>
<dbReference type="GO" id="GO:0008658">
    <property type="term" value="F:penicillin binding"/>
    <property type="evidence" value="ECO:0007669"/>
    <property type="project" value="InterPro"/>
</dbReference>
<dbReference type="Gene3D" id="1.10.3810.10">
    <property type="entry name" value="Biosynthetic peptidoglycan transglycosylase-like"/>
    <property type="match status" value="1"/>
</dbReference>
<dbReference type="GO" id="GO:0004180">
    <property type="term" value="F:carboxypeptidase activity"/>
    <property type="evidence" value="ECO:0007669"/>
    <property type="project" value="UniProtKB-KW"/>
</dbReference>
<evidence type="ECO:0000256" key="3">
    <source>
        <dbReference type="ARBA" id="ARBA00007739"/>
    </source>
</evidence>
<evidence type="ECO:0000313" key="16">
    <source>
        <dbReference type="Proteomes" id="UP000441586"/>
    </source>
</evidence>
<proteinExistence type="inferred from homology"/>
<comment type="similarity">
    <text evidence="3">In the N-terminal section; belongs to the glycosyltransferase 51 family.</text>
</comment>
<dbReference type="GO" id="GO:0030288">
    <property type="term" value="C:outer membrane-bounded periplasmic space"/>
    <property type="evidence" value="ECO:0007669"/>
    <property type="project" value="TreeGrafter"/>
</dbReference>
<evidence type="ECO:0000259" key="12">
    <source>
        <dbReference type="Pfam" id="PF00905"/>
    </source>
</evidence>
<dbReference type="InterPro" id="IPR023346">
    <property type="entry name" value="Lysozyme-like_dom_sf"/>
</dbReference>
<evidence type="ECO:0000256" key="1">
    <source>
        <dbReference type="ARBA" id="ARBA00004752"/>
    </source>
</evidence>